<feature type="chain" id="PRO_5047103207" evidence="2">
    <location>
        <begin position="26"/>
        <end position="164"/>
    </location>
</feature>
<evidence type="ECO:0000313" key="3">
    <source>
        <dbReference type="EMBL" id="MEJ8856663.1"/>
    </source>
</evidence>
<evidence type="ECO:0000313" key="4">
    <source>
        <dbReference type="Proteomes" id="UP001367030"/>
    </source>
</evidence>
<evidence type="ECO:0000256" key="1">
    <source>
        <dbReference type="SAM" id="MobiDB-lite"/>
    </source>
</evidence>
<feature type="signal peptide" evidence="2">
    <location>
        <begin position="1"/>
        <end position="25"/>
    </location>
</feature>
<proteinExistence type="predicted"/>
<protein>
    <submittedName>
        <fullName evidence="3">Uncharacterized protein</fullName>
    </submittedName>
</protein>
<dbReference type="EMBL" id="JBBKZS010000007">
    <property type="protein sequence ID" value="MEJ8856663.1"/>
    <property type="molecule type" value="Genomic_DNA"/>
</dbReference>
<keyword evidence="2" id="KW-0732">Signal</keyword>
<accession>A0ABU8XA52</accession>
<keyword evidence="4" id="KW-1185">Reference proteome</keyword>
<name>A0ABU8XA52_9BURK</name>
<organism evidence="3 4">
    <name type="scientific">Variovorax robiniae</name>
    <dbReference type="NCBI Taxonomy" id="1836199"/>
    <lineage>
        <taxon>Bacteria</taxon>
        <taxon>Pseudomonadati</taxon>
        <taxon>Pseudomonadota</taxon>
        <taxon>Betaproteobacteria</taxon>
        <taxon>Burkholderiales</taxon>
        <taxon>Comamonadaceae</taxon>
        <taxon>Variovorax</taxon>
    </lineage>
</organism>
<feature type="region of interest" description="Disordered" evidence="1">
    <location>
        <begin position="32"/>
        <end position="54"/>
    </location>
</feature>
<dbReference type="RefSeq" id="WP_340336726.1">
    <property type="nucleotide sequence ID" value="NZ_JBBKZS010000007.1"/>
</dbReference>
<evidence type="ECO:0000256" key="2">
    <source>
        <dbReference type="SAM" id="SignalP"/>
    </source>
</evidence>
<reference evidence="3 4" key="1">
    <citation type="submission" date="2024-03" db="EMBL/GenBank/DDBJ databases">
        <title>Novel species of the genus Variovorax.</title>
        <authorList>
            <person name="Liu Q."/>
            <person name="Xin Y.-H."/>
        </authorList>
    </citation>
    <scope>NUCLEOTIDE SEQUENCE [LARGE SCALE GENOMIC DNA]</scope>
    <source>
        <strain evidence="3 4">KACC 18901</strain>
    </source>
</reference>
<dbReference type="Proteomes" id="UP001367030">
    <property type="component" value="Unassembled WGS sequence"/>
</dbReference>
<gene>
    <name evidence="3" type="ORF">WKW79_18960</name>
</gene>
<comment type="caution">
    <text evidence="3">The sequence shown here is derived from an EMBL/GenBank/DDBJ whole genome shotgun (WGS) entry which is preliminary data.</text>
</comment>
<sequence length="164" mass="16468">MHVVSTVLRLSTAAAMALMAVSASGQQNSFSFSCQSVGSSPPEPLGDREGHSISSGEISCRAEGGPLVGGVLTGTNVYEWEKGAGVLLAGSGIIRKPGATTAYRVNEGKIALIVTDGKVTGTTGSGKGVYTLASGSAATLAGKSFTYATRPTAPGQFAIDVKVD</sequence>